<gene>
    <name evidence="1" type="ORF">AWW68_19725</name>
</gene>
<keyword evidence="2" id="KW-1185">Reference proteome</keyword>
<reference evidence="1 2" key="1">
    <citation type="submission" date="2016-01" db="EMBL/GenBank/DDBJ databases">
        <title>Genome sequencing of Roseivirga spongicola UST030701-084.</title>
        <authorList>
            <person name="Selvaratnam C."/>
            <person name="Thevarajoo S."/>
            <person name="Goh K.M."/>
            <person name="Ee R."/>
            <person name="Chan K.-G."/>
            <person name="Chong C.S."/>
        </authorList>
    </citation>
    <scope>NUCLEOTIDE SEQUENCE [LARGE SCALE GENOMIC DNA]</scope>
    <source>
        <strain evidence="1 2">UST030701-084</strain>
    </source>
</reference>
<comment type="caution">
    <text evidence="1">The sequence shown here is derived from an EMBL/GenBank/DDBJ whole genome shotgun (WGS) entry which is preliminary data.</text>
</comment>
<evidence type="ECO:0000313" key="1">
    <source>
        <dbReference type="EMBL" id="KYG75530.1"/>
    </source>
</evidence>
<dbReference type="EMBL" id="LRPC01000020">
    <property type="protein sequence ID" value="KYG75530.1"/>
    <property type="molecule type" value="Genomic_DNA"/>
</dbReference>
<organism evidence="1 2">
    <name type="scientific">Roseivirga spongicola</name>
    <dbReference type="NCBI Taxonomy" id="333140"/>
    <lineage>
        <taxon>Bacteria</taxon>
        <taxon>Pseudomonadati</taxon>
        <taxon>Bacteroidota</taxon>
        <taxon>Cytophagia</taxon>
        <taxon>Cytophagales</taxon>
        <taxon>Roseivirgaceae</taxon>
        <taxon>Roseivirga</taxon>
    </lineage>
</organism>
<evidence type="ECO:0000313" key="2">
    <source>
        <dbReference type="Proteomes" id="UP000075606"/>
    </source>
</evidence>
<dbReference type="OrthoDB" id="9885725at2"/>
<name>A0A150XA28_9BACT</name>
<dbReference type="AlphaFoldDB" id="A0A150XA28"/>
<dbReference type="Proteomes" id="UP000075606">
    <property type="component" value="Unassembled WGS sequence"/>
</dbReference>
<accession>A0A150XA28</accession>
<protein>
    <submittedName>
        <fullName evidence="1">Uncharacterized protein</fullName>
    </submittedName>
</protein>
<dbReference type="RefSeq" id="WP_068220882.1">
    <property type="nucleotide sequence ID" value="NZ_CP139724.1"/>
</dbReference>
<proteinExistence type="predicted"/>
<sequence length="88" mass="10121">MSTINITCEGCGKTHEVRRTPEIPDHVVSMGCNWCPVCEDKAEDYYEEWYNESDRDNGGDDIPPNQLCMPFEMERIIGQDIQEEATSF</sequence>